<dbReference type="EMBL" id="JACHIG010000001">
    <property type="protein sequence ID" value="MBB5031445.1"/>
    <property type="molecule type" value="Genomic_DNA"/>
</dbReference>
<protein>
    <submittedName>
        <fullName evidence="2">Uncharacterized protein</fullName>
    </submittedName>
</protein>
<keyword evidence="1" id="KW-1133">Transmembrane helix</keyword>
<feature type="transmembrane region" description="Helical" evidence="1">
    <location>
        <begin position="34"/>
        <end position="56"/>
    </location>
</feature>
<reference evidence="2 3" key="1">
    <citation type="submission" date="2020-08" db="EMBL/GenBank/DDBJ databases">
        <title>Genomic Encyclopedia of Type Strains, Phase IV (KMG-IV): sequencing the most valuable type-strain genomes for metagenomic binning, comparative biology and taxonomic classification.</title>
        <authorList>
            <person name="Goeker M."/>
        </authorList>
    </citation>
    <scope>NUCLEOTIDE SEQUENCE [LARGE SCALE GENOMIC DNA]</scope>
    <source>
        <strain evidence="2 3">DSM 12252</strain>
    </source>
</reference>
<organism evidence="2 3">
    <name type="scientific">Prosthecobacter vanneervenii</name>
    <dbReference type="NCBI Taxonomy" id="48466"/>
    <lineage>
        <taxon>Bacteria</taxon>
        <taxon>Pseudomonadati</taxon>
        <taxon>Verrucomicrobiota</taxon>
        <taxon>Verrucomicrobiia</taxon>
        <taxon>Verrucomicrobiales</taxon>
        <taxon>Verrucomicrobiaceae</taxon>
        <taxon>Prosthecobacter</taxon>
    </lineage>
</organism>
<evidence type="ECO:0000313" key="3">
    <source>
        <dbReference type="Proteomes" id="UP000590740"/>
    </source>
</evidence>
<dbReference type="AlphaFoldDB" id="A0A7W8DIY2"/>
<sequence length="161" mass="17681">MTTATAPAAAPETARRTRSRLQLRGLLWRRVAGWWPLILLVLAVCLNPTPLGVGVWSTSDEGRTVTVTYGYRGDDLIYVVAESEPGTPHTAVHGSGSSRRLALYPGGPENCLSKTGGLYLRQDSERFELLPLQLSLNTLLEKLNSHSRGKDILEFLRRSAP</sequence>
<evidence type="ECO:0000313" key="2">
    <source>
        <dbReference type="EMBL" id="MBB5031445.1"/>
    </source>
</evidence>
<gene>
    <name evidence="2" type="ORF">HNQ65_000999</name>
</gene>
<keyword evidence="1" id="KW-0812">Transmembrane</keyword>
<name>A0A7W8DIY2_9BACT</name>
<keyword evidence="1" id="KW-0472">Membrane</keyword>
<keyword evidence="3" id="KW-1185">Reference proteome</keyword>
<dbReference type="RefSeq" id="WP_184338368.1">
    <property type="nucleotide sequence ID" value="NZ_JACHIG010000001.1"/>
</dbReference>
<proteinExistence type="predicted"/>
<evidence type="ECO:0000256" key="1">
    <source>
        <dbReference type="SAM" id="Phobius"/>
    </source>
</evidence>
<comment type="caution">
    <text evidence="2">The sequence shown here is derived from an EMBL/GenBank/DDBJ whole genome shotgun (WGS) entry which is preliminary data.</text>
</comment>
<dbReference type="Proteomes" id="UP000590740">
    <property type="component" value="Unassembled WGS sequence"/>
</dbReference>
<accession>A0A7W8DIY2</accession>